<comment type="subcellular location">
    <subcellularLocation>
        <location evidence="1">Mitochondrion inner membrane</location>
    </subcellularLocation>
</comment>
<evidence type="ECO:0000313" key="4">
    <source>
        <dbReference type="Proteomes" id="UP000182259"/>
    </source>
</evidence>
<dbReference type="PANTHER" id="PTHR28268">
    <property type="entry name" value="MICOS SUBUNIT MIC26"/>
    <property type="match status" value="1"/>
</dbReference>
<dbReference type="Proteomes" id="UP000182259">
    <property type="component" value="Chromosome II"/>
</dbReference>
<feature type="chain" id="PRO_5011978514" description="MICOS complex subunit" evidence="2">
    <location>
        <begin position="20"/>
        <end position="240"/>
    </location>
</feature>
<organism evidence="3 4">
    <name type="scientific">Sungouiella intermedia</name>
    <dbReference type="NCBI Taxonomy" id="45354"/>
    <lineage>
        <taxon>Eukaryota</taxon>
        <taxon>Fungi</taxon>
        <taxon>Dikarya</taxon>
        <taxon>Ascomycota</taxon>
        <taxon>Saccharomycotina</taxon>
        <taxon>Pichiomycetes</taxon>
        <taxon>Metschnikowiaceae</taxon>
        <taxon>Sungouiella</taxon>
    </lineage>
</organism>
<reference evidence="3 4" key="1">
    <citation type="submission" date="2016-10" db="EMBL/GenBank/DDBJ databases">
        <authorList>
            <person name="de Groot N.N."/>
        </authorList>
    </citation>
    <scope>NUCLEOTIDE SEQUENCE [LARGE SCALE GENOMIC DNA]</scope>
    <source>
        <strain evidence="3 4">PYCC 4715</strain>
    </source>
</reference>
<evidence type="ECO:0000256" key="1">
    <source>
        <dbReference type="RuleBase" id="RU363021"/>
    </source>
</evidence>
<evidence type="ECO:0000313" key="3">
    <source>
        <dbReference type="EMBL" id="SGZ52163.1"/>
    </source>
</evidence>
<keyword evidence="1" id="KW-0999">Mitochondrion inner membrane</keyword>
<protein>
    <recommendedName>
        <fullName evidence="1">MICOS complex subunit</fullName>
    </recommendedName>
</protein>
<dbReference type="PANTHER" id="PTHR28268:SF1">
    <property type="entry name" value="MICOS SUBUNIT MIC26"/>
    <property type="match status" value="1"/>
</dbReference>
<proteinExistence type="predicted"/>
<comment type="function">
    <text evidence="1">Component of the MICOS complex, a large protein complex of the mitochondrial inner membrane that plays crucial roles in the maintenance of crista junctions, inner membrane architecture, and formation of contact sites to the outer membrane.</text>
</comment>
<dbReference type="InterPro" id="IPR033181">
    <property type="entry name" value="Mic26_fungi"/>
</dbReference>
<name>A0A1L0BLQ8_9ASCO</name>
<feature type="signal peptide" evidence="2">
    <location>
        <begin position="1"/>
        <end position="19"/>
    </location>
</feature>
<dbReference type="EMBL" id="LT635765">
    <property type="protein sequence ID" value="SGZ52163.1"/>
    <property type="molecule type" value="Genomic_DNA"/>
</dbReference>
<gene>
    <name evidence="3" type="ORF">SAMEA4029009_CIC11G00000002053</name>
</gene>
<keyword evidence="2" id="KW-0732">Signal</keyword>
<dbReference type="GO" id="GO:0061617">
    <property type="term" value="C:MICOS complex"/>
    <property type="evidence" value="ECO:0007669"/>
    <property type="project" value="UniProtKB-UniRule"/>
</dbReference>
<comment type="subunit">
    <text evidence="1">Component of the mitochondrial contact site and cristae organizing system (MICOS) complex.</text>
</comment>
<keyword evidence="1" id="KW-0496">Mitochondrion</keyword>
<dbReference type="AlphaFoldDB" id="A0A1L0BLQ8"/>
<dbReference type="InterPro" id="IPR019166">
    <property type="entry name" value="MIC26/MIC27"/>
</dbReference>
<dbReference type="GO" id="GO:0044284">
    <property type="term" value="C:mitochondrial crista junction"/>
    <property type="evidence" value="ECO:0007669"/>
    <property type="project" value="TreeGrafter"/>
</dbReference>
<evidence type="ECO:0000256" key="2">
    <source>
        <dbReference type="SAM" id="SignalP"/>
    </source>
</evidence>
<sequence>MSRAFVALAASAAVLTSQSKILCEPKRSFYEDEKDVVPVPGTIIPSTDSNVELMGPRLVVNGVTIRSTLGLEGVFRSVRETLFGAYTSTQEYLNEGKAKVYDIERNVTGTVSALHNKREDLLPNSIYVVIAGLSGNILARQRGILARTFLPLGLGLAAFKYFLPETFSNTMGFAWKVEQRTVPEIANGQVRAVEKAGDLVDQVGQKAKSGQQKVHAGVETLRRKISAVTGLNIDEEVSKK</sequence>
<dbReference type="GO" id="GO:0042407">
    <property type="term" value="P:cristae formation"/>
    <property type="evidence" value="ECO:0007669"/>
    <property type="project" value="InterPro"/>
</dbReference>
<keyword evidence="1" id="KW-0472">Membrane</keyword>
<dbReference type="Pfam" id="PF09769">
    <property type="entry name" value="ApoO"/>
    <property type="match status" value="1"/>
</dbReference>
<accession>A0A1L0BLQ8</accession>